<accession>A0A495SBG1</accession>
<dbReference type="AlphaFoldDB" id="A0A495SBG1"/>
<evidence type="ECO:0000313" key="3">
    <source>
        <dbReference type="Proteomes" id="UP000272428"/>
    </source>
</evidence>
<reference evidence="2 3" key="1">
    <citation type="submission" date="2018-10" db="EMBL/GenBank/DDBJ databases">
        <title>Genomic Encyclopedia of Archaeal and Bacterial Type Strains, Phase II (KMG-II): from individual species to whole genera.</title>
        <authorList>
            <person name="Goeker M."/>
        </authorList>
    </citation>
    <scope>NUCLEOTIDE SEQUENCE [LARGE SCALE GENOMIC DNA]</scope>
    <source>
        <strain evidence="2 3">DSM 14219</strain>
    </source>
</reference>
<gene>
    <name evidence="2" type="ORF">BCF58_1715</name>
</gene>
<comment type="caution">
    <text evidence="2">The sequence shown here is derived from an EMBL/GenBank/DDBJ whole genome shotgun (WGS) entry which is preliminary data.</text>
</comment>
<protein>
    <recommendedName>
        <fullName evidence="4">Ig-like domain-containing protein</fullName>
    </recommendedName>
</protein>
<keyword evidence="1" id="KW-0732">Signal</keyword>
<dbReference type="EMBL" id="RBXB01000002">
    <property type="protein sequence ID" value="RKS97582.1"/>
    <property type="molecule type" value="Genomic_DNA"/>
</dbReference>
<dbReference type="RefSeq" id="WP_147462047.1">
    <property type="nucleotide sequence ID" value="NZ_RBXB01000002.1"/>
</dbReference>
<keyword evidence="3" id="KW-1185">Reference proteome</keyword>
<feature type="signal peptide" evidence="1">
    <location>
        <begin position="1"/>
        <end position="24"/>
    </location>
</feature>
<organism evidence="2 3">
    <name type="scientific">Chryseobacterium defluvii</name>
    <dbReference type="NCBI Taxonomy" id="160396"/>
    <lineage>
        <taxon>Bacteria</taxon>
        <taxon>Pseudomonadati</taxon>
        <taxon>Bacteroidota</taxon>
        <taxon>Flavobacteriia</taxon>
        <taxon>Flavobacteriales</taxon>
        <taxon>Weeksellaceae</taxon>
        <taxon>Chryseobacterium group</taxon>
        <taxon>Chryseobacterium</taxon>
    </lineage>
</organism>
<evidence type="ECO:0000256" key="1">
    <source>
        <dbReference type="SAM" id="SignalP"/>
    </source>
</evidence>
<dbReference type="OrthoDB" id="643861at2"/>
<sequence length="273" mass="28910">MMNKFFNQKMLITILIMLCSNVWSQVTVNLNSHYTGTPPAGTTFEWHNGLPVSTNNALTTANASAATVPGVYYGVFYDAANNCYSPSTRVKVVTNNCPVMTVDLTQQTSSTAPAGTVLEWHTSSTPSVATIVAAPNAVSSGTYWAVFHDTTNNCYSPVSSPVIVVTSSCVCYKPAVTAGTLQGATVGITALNRASANDGSWPNVRKGAWIALEAKTKGFVPNRLTSAQVAAIPATDLIEGMMVYNTDLNCLQINTNGTSSGWTCLSQQTCPDN</sequence>
<feature type="chain" id="PRO_5019808564" description="Ig-like domain-containing protein" evidence="1">
    <location>
        <begin position="25"/>
        <end position="273"/>
    </location>
</feature>
<proteinExistence type="predicted"/>
<evidence type="ECO:0000313" key="2">
    <source>
        <dbReference type="EMBL" id="RKS97582.1"/>
    </source>
</evidence>
<dbReference type="Proteomes" id="UP000272428">
    <property type="component" value="Unassembled WGS sequence"/>
</dbReference>
<evidence type="ECO:0008006" key="4">
    <source>
        <dbReference type="Google" id="ProtNLM"/>
    </source>
</evidence>
<name>A0A495SBG1_9FLAO</name>